<dbReference type="SMART" id="SM00382">
    <property type="entry name" value="AAA"/>
    <property type="match status" value="1"/>
</dbReference>
<dbReference type="InterPro" id="IPR003593">
    <property type="entry name" value="AAA+_ATPase"/>
</dbReference>
<dbReference type="InterPro" id="IPR049945">
    <property type="entry name" value="AAA_22"/>
</dbReference>
<protein>
    <recommendedName>
        <fullName evidence="2">AAA+ ATPase domain-containing protein</fullName>
    </recommendedName>
</protein>
<dbReference type="GO" id="GO:0016887">
    <property type="term" value="F:ATP hydrolysis activity"/>
    <property type="evidence" value="ECO:0007669"/>
    <property type="project" value="InterPro"/>
</dbReference>
<dbReference type="Pfam" id="PF13401">
    <property type="entry name" value="AAA_22"/>
    <property type="match status" value="1"/>
</dbReference>
<sequence length="762" mass="83482">MNTPRATAARRARADGDLSDVSPPRAKRPTTETTRDSMSSPTTTSMAWPPASPRDSDGDECDAYVAVADESAMRHACPGSSRFASPVLPKRFRLTSSPPKSKSLSSYLLHRKTTLQPHYTLKLHPVSVKGLSPEQRAEMESRGLDAIGLSPSVAKQTIARDHLEPIAAWFHVPAVGTGGIKLEYKNRMLYTIDTTKCGVLVNKSSIASHVRRQLHPGDIIQLLPAHNNKPPLRYVVCKRMHGRDSKIRLAPRPRRQLHSKQSTIVVFAASPLAGMDRYAKFHHIKSLPTETDYNLITSSIHDAGKASGSSPSIRVTVVPGMLEELQHTATLQCQVLHFMGRGSASSVYFEDNLSLVHPVPYAGLQRNLAGGTCSFRLVVLSYDHPDALVATFLAMGVPHVIVVPECAPPVHAALITTLYRGLAKRKSVEQAFHLAAQAAAELSEDGADKLVLLPAGANHNEVLFELEPPRKLRPRVQPRPTPLYPHLPVLCEGFRSRNMDLFKLSKLLSSKRRFITITGPSGIGKSLVAKALARHLSLRTRWVLGLSSPVRYCHVPSVVAATPAGTTRWDHLYHVSETLEGTDQYGSSDRSLLSELARSQHSWPSVLILDDCDALTTTEADRLAFRELLVEWLRKAPELQIVCTARSTITKSCLIPNYPEIKHALGPLSPTDAAELLLFWIQRRESSATRHMLDQLAADDAADCQLQLEFAGMSISPVSSPRHARDLASHPVLLAAAGNPRTIVRLALLPPPVAAKSMPELE</sequence>
<dbReference type="Gene3D" id="3.40.50.300">
    <property type="entry name" value="P-loop containing nucleotide triphosphate hydrolases"/>
    <property type="match status" value="1"/>
</dbReference>
<dbReference type="EMBL" id="JNBR01002425">
    <property type="protein sequence ID" value="OQR82682.1"/>
    <property type="molecule type" value="Genomic_DNA"/>
</dbReference>
<dbReference type="SUPFAM" id="SSF52540">
    <property type="entry name" value="P-loop containing nucleoside triphosphate hydrolases"/>
    <property type="match status" value="1"/>
</dbReference>
<dbReference type="PANTHER" id="PTHR47691">
    <property type="entry name" value="REGULATOR-RELATED"/>
    <property type="match status" value="1"/>
</dbReference>
<organism evidence="3 4">
    <name type="scientific">Achlya hypogyna</name>
    <name type="common">Oomycete</name>
    <name type="synonym">Protoachlya hypogyna</name>
    <dbReference type="NCBI Taxonomy" id="1202772"/>
    <lineage>
        <taxon>Eukaryota</taxon>
        <taxon>Sar</taxon>
        <taxon>Stramenopiles</taxon>
        <taxon>Oomycota</taxon>
        <taxon>Saprolegniomycetes</taxon>
        <taxon>Saprolegniales</taxon>
        <taxon>Achlyaceae</taxon>
        <taxon>Achlya</taxon>
    </lineage>
</organism>
<dbReference type="STRING" id="1202772.A0A1V9YAE8"/>
<feature type="region of interest" description="Disordered" evidence="1">
    <location>
        <begin position="1"/>
        <end position="60"/>
    </location>
</feature>
<reference evidence="3 4" key="1">
    <citation type="journal article" date="2014" name="Genome Biol. Evol.">
        <title>The secreted proteins of Achlya hypogyna and Thraustotheca clavata identify the ancestral oomycete secretome and reveal gene acquisitions by horizontal gene transfer.</title>
        <authorList>
            <person name="Misner I."/>
            <person name="Blouin N."/>
            <person name="Leonard G."/>
            <person name="Richards T.A."/>
            <person name="Lane C.E."/>
        </authorList>
    </citation>
    <scope>NUCLEOTIDE SEQUENCE [LARGE SCALE GENOMIC DNA]</scope>
    <source>
        <strain evidence="3 4">ATCC 48635</strain>
    </source>
</reference>
<name>A0A1V9YAE8_ACHHY</name>
<dbReference type="OrthoDB" id="69882at2759"/>
<evidence type="ECO:0000256" key="1">
    <source>
        <dbReference type="SAM" id="MobiDB-lite"/>
    </source>
</evidence>
<dbReference type="PANTHER" id="PTHR47691:SF3">
    <property type="entry name" value="HTH-TYPE TRANSCRIPTIONAL REGULATOR RV0890C-RELATED"/>
    <property type="match status" value="1"/>
</dbReference>
<dbReference type="AlphaFoldDB" id="A0A1V9YAE8"/>
<evidence type="ECO:0000313" key="4">
    <source>
        <dbReference type="Proteomes" id="UP000243579"/>
    </source>
</evidence>
<gene>
    <name evidence="3" type="ORF">ACHHYP_15642</name>
</gene>
<accession>A0A1V9YAE8</accession>
<dbReference type="Proteomes" id="UP000243579">
    <property type="component" value="Unassembled WGS sequence"/>
</dbReference>
<dbReference type="InterPro" id="IPR027417">
    <property type="entry name" value="P-loop_NTPase"/>
</dbReference>
<evidence type="ECO:0000259" key="2">
    <source>
        <dbReference type="SMART" id="SM00382"/>
    </source>
</evidence>
<comment type="caution">
    <text evidence="3">The sequence shown here is derived from an EMBL/GenBank/DDBJ whole genome shotgun (WGS) entry which is preliminary data.</text>
</comment>
<feature type="compositionally biased region" description="Polar residues" evidence="1">
    <location>
        <begin position="36"/>
        <end position="46"/>
    </location>
</feature>
<keyword evidence="4" id="KW-1185">Reference proteome</keyword>
<evidence type="ECO:0000313" key="3">
    <source>
        <dbReference type="EMBL" id="OQR82682.1"/>
    </source>
</evidence>
<feature type="domain" description="AAA+ ATPase" evidence="2">
    <location>
        <begin position="511"/>
        <end position="679"/>
    </location>
</feature>
<proteinExistence type="predicted"/>